<dbReference type="InterPro" id="IPR007342">
    <property type="entry name" value="PsuG"/>
</dbReference>
<feature type="binding site" evidence="1">
    <location>
        <begin position="142"/>
        <end position="144"/>
    </location>
    <ligand>
        <name>substrate</name>
    </ligand>
</feature>
<keyword evidence="1 2" id="KW-0326">Glycosidase</keyword>
<dbReference type="RefSeq" id="WP_048006822.1">
    <property type="nucleotide sequence ID" value="NZ_CP047095.1"/>
</dbReference>
<dbReference type="GO" id="GO:0046872">
    <property type="term" value="F:metal ion binding"/>
    <property type="evidence" value="ECO:0007669"/>
    <property type="project" value="UniProtKB-KW"/>
</dbReference>
<dbReference type="PANTHER" id="PTHR42909">
    <property type="entry name" value="ZGC:136858"/>
    <property type="match status" value="1"/>
</dbReference>
<dbReference type="HAMAP" id="MF_01876">
    <property type="entry name" value="PsiMP_glycosidase"/>
    <property type="match status" value="1"/>
</dbReference>
<comment type="catalytic activity">
    <reaction evidence="1">
        <text>D-ribose 5-phosphate + uracil = psi-UMP + H2O</text>
        <dbReference type="Rhea" id="RHEA:18337"/>
        <dbReference type="ChEBI" id="CHEBI:15377"/>
        <dbReference type="ChEBI" id="CHEBI:17568"/>
        <dbReference type="ChEBI" id="CHEBI:58380"/>
        <dbReference type="ChEBI" id="CHEBI:78346"/>
        <dbReference type="EC" id="4.2.1.70"/>
    </reaction>
</comment>
<accession>A0A0J5S586</accession>
<reference evidence="3" key="1">
    <citation type="submission" date="2016-01" db="EMBL/GenBank/DDBJ databases">
        <title>Whole genome sequencing of Bhargavaea cecembensis T14.</title>
        <authorList>
            <person name="Hong K.W."/>
        </authorList>
    </citation>
    <scope>NUCLEOTIDE SEQUENCE [LARGE SCALE GENOMIC DNA]</scope>
    <source>
        <strain evidence="3">M19</strain>
    </source>
</reference>
<dbReference type="GO" id="GO:0004730">
    <property type="term" value="F:pseudouridylate synthase activity"/>
    <property type="evidence" value="ECO:0007669"/>
    <property type="project" value="UniProtKB-UniRule"/>
</dbReference>
<dbReference type="Proteomes" id="UP000076510">
    <property type="component" value="Unassembled WGS sequence"/>
</dbReference>
<dbReference type="SUPFAM" id="SSF110581">
    <property type="entry name" value="Indigoidine synthase A-like"/>
    <property type="match status" value="1"/>
</dbReference>
<feature type="binding site" evidence="1">
    <location>
        <position position="108"/>
    </location>
    <ligand>
        <name>substrate</name>
    </ligand>
</feature>
<keyword evidence="1" id="KW-0456">Lyase</keyword>
<comment type="similarity">
    <text evidence="1">Belongs to the pseudouridine-5'-phosphate glycosidase family.</text>
</comment>
<dbReference type="GO" id="GO:0046113">
    <property type="term" value="P:nucleobase catabolic process"/>
    <property type="evidence" value="ECO:0007669"/>
    <property type="project" value="UniProtKB-UniRule"/>
</dbReference>
<protein>
    <recommendedName>
        <fullName evidence="1">Pseudouridine-5'-phosphate glycosidase</fullName>
        <shortName evidence="1">PsiMP glycosidase</shortName>
        <ecNumber evidence="1">4.2.1.70</ecNumber>
    </recommendedName>
</protein>
<feature type="binding site" evidence="1">
    <location>
        <position position="88"/>
    </location>
    <ligand>
        <name>substrate</name>
    </ligand>
</feature>
<dbReference type="GO" id="GO:0005737">
    <property type="term" value="C:cytoplasm"/>
    <property type="evidence" value="ECO:0007669"/>
    <property type="project" value="TreeGrafter"/>
</dbReference>
<evidence type="ECO:0000313" key="3">
    <source>
        <dbReference type="Proteomes" id="UP000076510"/>
    </source>
</evidence>
<name>A0A0J5S586_9BACI</name>
<sequence>MDLTSYLEFSREVQEARQSGQAIVALESTIISHGMPYPQNVQMAREVEDIIREKGAVPATIAILNGKIKIGLSDEELEYLGQAKDVIKASRRDLPYILASKKDGATTVAATMICAELAGIAVFVTGGIGGVHRGAETTMDISADLEELSMTNVAVVCAGAKSILDIGLTMEYLETKGVPVLGFGTAKLPAFYTRSSEFDVNYKVDTPEETAGVLKAKWEIGLNGGVVIANPIPEEHAMDEAEITAMIENALKEAEEQHIKGKDSTPFLLGKVKELTEGKSLTANIALVKHNAEVGAEIAVHYAAQTQQQTV</sequence>
<organism evidence="2 3">
    <name type="scientific">Rossellomorea marisflavi</name>
    <dbReference type="NCBI Taxonomy" id="189381"/>
    <lineage>
        <taxon>Bacteria</taxon>
        <taxon>Bacillati</taxon>
        <taxon>Bacillota</taxon>
        <taxon>Bacilli</taxon>
        <taxon>Bacillales</taxon>
        <taxon>Bacillaceae</taxon>
        <taxon>Rossellomorea</taxon>
    </lineage>
</organism>
<comment type="cofactor">
    <cofactor evidence="1">
        <name>Mn(2+)</name>
        <dbReference type="ChEBI" id="CHEBI:29035"/>
    </cofactor>
    <text evidence="1">Binds 1 Mn(2+) ion per subunit.</text>
</comment>
<dbReference type="OrthoDB" id="9805870at2"/>
<dbReference type="Gene3D" id="3.40.1790.10">
    <property type="entry name" value="Indigoidine synthase domain"/>
    <property type="match status" value="1"/>
</dbReference>
<dbReference type="AlphaFoldDB" id="A0A0J5S586"/>
<comment type="subunit">
    <text evidence="1">Homotrimer.</text>
</comment>
<evidence type="ECO:0000313" key="2">
    <source>
        <dbReference type="EMBL" id="KZE44424.1"/>
    </source>
</evidence>
<gene>
    <name evidence="1" type="primary">psuG</name>
    <name evidence="2" type="ORF">AV649_07285</name>
</gene>
<comment type="caution">
    <text evidence="2">The sequence shown here is derived from an EMBL/GenBank/DDBJ whole genome shotgun (WGS) entry which is preliminary data.</text>
</comment>
<dbReference type="Pfam" id="PF04227">
    <property type="entry name" value="Indigoidine_A"/>
    <property type="match status" value="1"/>
</dbReference>
<keyword evidence="1" id="KW-0479">Metal-binding</keyword>
<feature type="binding site" evidence="1">
    <location>
        <position position="140"/>
    </location>
    <ligand>
        <name>Mn(2+)</name>
        <dbReference type="ChEBI" id="CHEBI:29035"/>
    </ligand>
</feature>
<dbReference type="PATRIC" id="fig|189381.10.peg.1578"/>
<feature type="active site" description="Proton donor" evidence="1">
    <location>
        <position position="27"/>
    </location>
</feature>
<keyword evidence="1" id="KW-0464">Manganese</keyword>
<dbReference type="EC" id="4.2.1.70" evidence="1"/>
<dbReference type="PANTHER" id="PTHR42909:SF1">
    <property type="entry name" value="CARBOHYDRATE KINASE PFKB DOMAIN-CONTAINING PROTEIN"/>
    <property type="match status" value="1"/>
</dbReference>
<dbReference type="InterPro" id="IPR022830">
    <property type="entry name" value="Indigdn_synthA-like"/>
</dbReference>
<evidence type="ECO:0000256" key="1">
    <source>
        <dbReference type="HAMAP-Rule" id="MF_01876"/>
    </source>
</evidence>
<comment type="function">
    <text evidence="1">Catalyzes the reversible cleavage of pseudouridine 5'-phosphate (PsiMP) to ribose 5-phosphate and uracil. Functions biologically in the cleavage direction, as part of a pseudouridine degradation pathway.</text>
</comment>
<dbReference type="GO" id="GO:0016798">
    <property type="term" value="F:hydrolase activity, acting on glycosyl bonds"/>
    <property type="evidence" value="ECO:0007669"/>
    <property type="project" value="UniProtKB-KW"/>
</dbReference>
<feature type="active site" description="Nucleophile" evidence="1">
    <location>
        <position position="161"/>
    </location>
</feature>
<dbReference type="EMBL" id="LQQY01000043">
    <property type="protein sequence ID" value="KZE44424.1"/>
    <property type="molecule type" value="Genomic_DNA"/>
</dbReference>
<proteinExistence type="inferred from homology"/>
<keyword evidence="1" id="KW-0378">Hydrolase</keyword>